<dbReference type="OMA" id="AMYLHSE"/>
<dbReference type="OrthoDB" id="3693465at2759"/>
<keyword evidence="3" id="KW-1185">Reference proteome</keyword>
<dbReference type="HOGENOM" id="CLU_1916873_0_0_1"/>
<dbReference type="KEGG" id="bsc:COCSADRAFT_289607"/>
<feature type="region of interest" description="Disordered" evidence="1">
    <location>
        <begin position="35"/>
        <end position="138"/>
    </location>
</feature>
<evidence type="ECO:0000313" key="2">
    <source>
        <dbReference type="EMBL" id="EMD67474.1"/>
    </source>
</evidence>
<evidence type="ECO:0000313" key="3">
    <source>
        <dbReference type="Proteomes" id="UP000016934"/>
    </source>
</evidence>
<organism evidence="2 3">
    <name type="scientific">Cochliobolus sativus (strain ND90Pr / ATCC 201652)</name>
    <name type="common">Common root rot and spot blotch fungus</name>
    <name type="synonym">Bipolaris sorokiniana</name>
    <dbReference type="NCBI Taxonomy" id="665912"/>
    <lineage>
        <taxon>Eukaryota</taxon>
        <taxon>Fungi</taxon>
        <taxon>Dikarya</taxon>
        <taxon>Ascomycota</taxon>
        <taxon>Pezizomycotina</taxon>
        <taxon>Dothideomycetes</taxon>
        <taxon>Pleosporomycetidae</taxon>
        <taxon>Pleosporales</taxon>
        <taxon>Pleosporineae</taxon>
        <taxon>Pleosporaceae</taxon>
        <taxon>Bipolaris</taxon>
    </lineage>
</organism>
<sequence length="138" mass="15002">MPLTWSMRTMHLSSFSTCSPPLDQAAMYLHSEIIPTRSPTSPASNPPPAPVAQDGTLQIMSPAAHLHHHDHHDHHHTPRSLPASLHLNVLDPIPPSVSRGSVPSASSCNTHSPWPHPRQSPHRGRALSSALFPSYRGP</sequence>
<reference evidence="2 3" key="1">
    <citation type="journal article" date="2012" name="PLoS Pathog.">
        <title>Diverse lifestyles and strategies of plant pathogenesis encoded in the genomes of eighteen Dothideomycetes fungi.</title>
        <authorList>
            <person name="Ohm R.A."/>
            <person name="Feau N."/>
            <person name="Henrissat B."/>
            <person name="Schoch C.L."/>
            <person name="Horwitz B.A."/>
            <person name="Barry K.W."/>
            <person name="Condon B.J."/>
            <person name="Copeland A.C."/>
            <person name="Dhillon B."/>
            <person name="Glaser F."/>
            <person name="Hesse C.N."/>
            <person name="Kosti I."/>
            <person name="LaButti K."/>
            <person name="Lindquist E.A."/>
            <person name="Lucas S."/>
            <person name="Salamov A.A."/>
            <person name="Bradshaw R.E."/>
            <person name="Ciuffetti L."/>
            <person name="Hamelin R.C."/>
            <person name="Kema G.H.J."/>
            <person name="Lawrence C."/>
            <person name="Scott J.A."/>
            <person name="Spatafora J.W."/>
            <person name="Turgeon B.G."/>
            <person name="de Wit P.J.G.M."/>
            <person name="Zhong S."/>
            <person name="Goodwin S.B."/>
            <person name="Grigoriev I.V."/>
        </authorList>
    </citation>
    <scope>NUCLEOTIDE SEQUENCE [LARGE SCALE GENOMIC DNA]</scope>
    <source>
        <strain evidence="3">ND90Pr / ATCC 201652</strain>
    </source>
</reference>
<proteinExistence type="predicted"/>
<accession>M2RLF4</accession>
<dbReference type="EMBL" id="KB445639">
    <property type="protein sequence ID" value="EMD67474.1"/>
    <property type="molecule type" value="Genomic_DNA"/>
</dbReference>
<dbReference type="AlphaFoldDB" id="M2RLF4"/>
<dbReference type="Proteomes" id="UP000016934">
    <property type="component" value="Unassembled WGS sequence"/>
</dbReference>
<name>M2RLF4_COCSN</name>
<gene>
    <name evidence="2" type="ORF">COCSADRAFT_289607</name>
</gene>
<evidence type="ECO:0000256" key="1">
    <source>
        <dbReference type="SAM" id="MobiDB-lite"/>
    </source>
</evidence>
<feature type="compositionally biased region" description="Low complexity" evidence="1">
    <location>
        <begin position="96"/>
        <end position="107"/>
    </location>
</feature>
<dbReference type="GeneID" id="19135958"/>
<reference evidence="3" key="2">
    <citation type="journal article" date="2013" name="PLoS Genet.">
        <title>Comparative genome structure, secondary metabolite, and effector coding capacity across Cochliobolus pathogens.</title>
        <authorList>
            <person name="Condon B.J."/>
            <person name="Leng Y."/>
            <person name="Wu D."/>
            <person name="Bushley K.E."/>
            <person name="Ohm R.A."/>
            <person name="Otillar R."/>
            <person name="Martin J."/>
            <person name="Schackwitz W."/>
            <person name="Grimwood J."/>
            <person name="MohdZainudin N."/>
            <person name="Xue C."/>
            <person name="Wang R."/>
            <person name="Manning V.A."/>
            <person name="Dhillon B."/>
            <person name="Tu Z.J."/>
            <person name="Steffenson B.J."/>
            <person name="Salamov A."/>
            <person name="Sun H."/>
            <person name="Lowry S."/>
            <person name="LaButti K."/>
            <person name="Han J."/>
            <person name="Copeland A."/>
            <person name="Lindquist E."/>
            <person name="Barry K."/>
            <person name="Schmutz J."/>
            <person name="Baker S.E."/>
            <person name="Ciuffetti L.M."/>
            <person name="Grigoriev I.V."/>
            <person name="Zhong S."/>
            <person name="Turgeon B.G."/>
        </authorList>
    </citation>
    <scope>NUCLEOTIDE SEQUENCE [LARGE SCALE GENOMIC DNA]</scope>
    <source>
        <strain evidence="3">ND90Pr / ATCC 201652</strain>
    </source>
</reference>
<dbReference type="RefSeq" id="XP_007697125.1">
    <property type="nucleotide sequence ID" value="XM_007698935.1"/>
</dbReference>
<feature type="compositionally biased region" description="Basic residues" evidence="1">
    <location>
        <begin position="65"/>
        <end position="78"/>
    </location>
</feature>
<protein>
    <submittedName>
        <fullName evidence="2">Uncharacterized protein</fullName>
    </submittedName>
</protein>